<evidence type="ECO:0000256" key="11">
    <source>
        <dbReference type="SAM" id="Phobius"/>
    </source>
</evidence>
<dbReference type="InterPro" id="IPR011723">
    <property type="entry name" value="Znf/thioredoxin_put"/>
</dbReference>
<dbReference type="GO" id="GO:0044877">
    <property type="term" value="F:protein-containing complex binding"/>
    <property type="evidence" value="ECO:0007669"/>
    <property type="project" value="TreeGrafter"/>
</dbReference>
<dbReference type="NCBIfam" id="TIGR02098">
    <property type="entry name" value="MJ0042_CXXC"/>
    <property type="match status" value="1"/>
</dbReference>
<sequence length="466" mass="52525">MRIECQTCNTRFKLDENLVKKEGTKVRCSRCKDVITVYPQEEKQAGSEPVSKSSNKTANTIHEAQAPPNNDSSNAPVLSENQNNSPRLMIMITILALVCSGSIAFHSKYLDIFSVILISCLIFAVLWPQLRNLFASIWLNIYAPFHIGDLICIGSQAQGYVVQKNLNRTSLRTDAMAIVSIPNAELINHTICNYSIHPESFPLSCDVQVDVQNPPNRVRKILLDAALPVKGVSSNLAPFTKLKGLSSGLSHYTLMFYLDDIDNQLMVMEEIWDRIWQLFKRAGILPFVPEGQRDADDEEFSESILNEVDIFRPFTDYAKSYMTKNMNRREFKPGMHVFHQGDDGNSLYIIEEGVVGVQVEITPGKSIEVARLGAGSFFGEMALLTGEARTANIIAISDTVLFEITREHIAPLIDEQPQISKSLSELLVQRKIETEAKKNKYRAEKLNRKALKKQIMDQIDTYFKSQ</sequence>
<evidence type="ECO:0000256" key="6">
    <source>
        <dbReference type="ARBA" id="ARBA00022989"/>
    </source>
</evidence>
<dbReference type="Proteomes" id="UP000189670">
    <property type="component" value="Unassembled WGS sequence"/>
</dbReference>
<evidence type="ECO:0000256" key="9">
    <source>
        <dbReference type="ARBA" id="ARBA00023286"/>
    </source>
</evidence>
<protein>
    <submittedName>
        <fullName evidence="13">MscS mechanosensitive ion channel</fullName>
    </submittedName>
</protein>
<keyword evidence="6 11" id="KW-1133">Transmembrane helix</keyword>
<evidence type="ECO:0000256" key="7">
    <source>
        <dbReference type="ARBA" id="ARBA00023065"/>
    </source>
</evidence>
<dbReference type="GO" id="GO:0008381">
    <property type="term" value="F:mechanosensitive monoatomic ion channel activity"/>
    <property type="evidence" value="ECO:0007669"/>
    <property type="project" value="UniProtKB-ARBA"/>
</dbReference>
<dbReference type="EMBL" id="ATBP01000497">
    <property type="protein sequence ID" value="ETR70062.1"/>
    <property type="molecule type" value="Genomic_DNA"/>
</dbReference>
<dbReference type="SUPFAM" id="SSF50182">
    <property type="entry name" value="Sm-like ribonucleoproteins"/>
    <property type="match status" value="1"/>
</dbReference>
<dbReference type="InterPro" id="IPR006685">
    <property type="entry name" value="MscS_channel_2nd"/>
</dbReference>
<keyword evidence="4" id="KW-1003">Cell membrane</keyword>
<dbReference type="InterPro" id="IPR000595">
    <property type="entry name" value="cNMP-bd_dom"/>
</dbReference>
<keyword evidence="9" id="KW-1071">Ligand-gated ion channel</keyword>
<dbReference type="InterPro" id="IPR018490">
    <property type="entry name" value="cNMP-bd_dom_sf"/>
</dbReference>
<keyword evidence="8 11" id="KW-0472">Membrane</keyword>
<dbReference type="InterPro" id="IPR049278">
    <property type="entry name" value="MS_channel_C"/>
</dbReference>
<dbReference type="CDD" id="cd00038">
    <property type="entry name" value="CAP_ED"/>
    <property type="match status" value="1"/>
</dbReference>
<evidence type="ECO:0000256" key="1">
    <source>
        <dbReference type="ARBA" id="ARBA00004651"/>
    </source>
</evidence>
<dbReference type="SMART" id="SM00100">
    <property type="entry name" value="cNMP"/>
    <property type="match status" value="1"/>
</dbReference>
<keyword evidence="10" id="KW-0407">Ion channel</keyword>
<keyword evidence="7" id="KW-0406">Ion transport</keyword>
<evidence type="ECO:0000256" key="8">
    <source>
        <dbReference type="ARBA" id="ARBA00023136"/>
    </source>
</evidence>
<evidence type="ECO:0000313" key="14">
    <source>
        <dbReference type="Proteomes" id="UP000189670"/>
    </source>
</evidence>
<dbReference type="Gene3D" id="2.60.120.10">
    <property type="entry name" value="Jelly Rolls"/>
    <property type="match status" value="1"/>
</dbReference>
<dbReference type="PRINTS" id="PR00103">
    <property type="entry name" value="CAMPKINASE"/>
</dbReference>
<evidence type="ECO:0000256" key="5">
    <source>
        <dbReference type="ARBA" id="ARBA00022692"/>
    </source>
</evidence>
<evidence type="ECO:0000256" key="4">
    <source>
        <dbReference type="ARBA" id="ARBA00022475"/>
    </source>
</evidence>
<dbReference type="InterPro" id="IPR014710">
    <property type="entry name" value="RmlC-like_jellyroll"/>
</dbReference>
<comment type="subcellular location">
    <subcellularLocation>
        <location evidence="1">Cell membrane</location>
        <topology evidence="1">Multi-pass membrane protein</topology>
    </subcellularLocation>
</comment>
<evidence type="ECO:0000256" key="2">
    <source>
        <dbReference type="ARBA" id="ARBA00008017"/>
    </source>
</evidence>
<dbReference type="Gene3D" id="2.30.30.60">
    <property type="match status" value="1"/>
</dbReference>
<comment type="similarity">
    <text evidence="2">Belongs to the MscS (TC 1.A.23) family.</text>
</comment>
<dbReference type="Pfam" id="PF00027">
    <property type="entry name" value="cNMP_binding"/>
    <property type="match status" value="1"/>
</dbReference>
<dbReference type="InterPro" id="IPR011066">
    <property type="entry name" value="MscS_channel_C_sf"/>
</dbReference>
<dbReference type="PANTHER" id="PTHR45638">
    <property type="entry name" value="CYCLIC NUCLEOTIDE-GATED CATION CHANNEL SUBUNIT A"/>
    <property type="match status" value="1"/>
</dbReference>
<evidence type="ECO:0000313" key="13">
    <source>
        <dbReference type="EMBL" id="ETR70062.1"/>
    </source>
</evidence>
<evidence type="ECO:0000259" key="12">
    <source>
        <dbReference type="PROSITE" id="PS50042"/>
    </source>
</evidence>
<dbReference type="InterPro" id="IPR023408">
    <property type="entry name" value="MscS_beta-dom_sf"/>
</dbReference>
<keyword evidence="5 11" id="KW-0812">Transmembrane</keyword>
<dbReference type="Pfam" id="PF21082">
    <property type="entry name" value="MS_channel_3rd"/>
    <property type="match status" value="1"/>
</dbReference>
<dbReference type="AlphaFoldDB" id="A0A1V1P5A6"/>
<dbReference type="GO" id="GO:0005886">
    <property type="term" value="C:plasma membrane"/>
    <property type="evidence" value="ECO:0007669"/>
    <property type="project" value="UniProtKB-SubCell"/>
</dbReference>
<feature type="transmembrane region" description="Helical" evidence="11">
    <location>
        <begin position="112"/>
        <end position="130"/>
    </location>
</feature>
<dbReference type="SUPFAM" id="SSF51206">
    <property type="entry name" value="cAMP-binding domain-like"/>
    <property type="match status" value="1"/>
</dbReference>
<dbReference type="PANTHER" id="PTHR45638:SF11">
    <property type="entry name" value="CYCLIC NUCLEOTIDE-GATED CATION CHANNEL SUBUNIT A"/>
    <property type="match status" value="1"/>
</dbReference>
<proteinExistence type="inferred from homology"/>
<dbReference type="GO" id="GO:0005221">
    <property type="term" value="F:intracellularly cyclic nucleotide-activated monoatomic cation channel activity"/>
    <property type="evidence" value="ECO:0007669"/>
    <property type="project" value="InterPro"/>
</dbReference>
<dbReference type="SUPFAM" id="SSF82689">
    <property type="entry name" value="Mechanosensitive channel protein MscS (YggB), C-terminal domain"/>
    <property type="match status" value="1"/>
</dbReference>
<evidence type="ECO:0000256" key="3">
    <source>
        <dbReference type="ARBA" id="ARBA00022448"/>
    </source>
</evidence>
<feature type="transmembrane region" description="Helical" evidence="11">
    <location>
        <begin position="88"/>
        <end position="106"/>
    </location>
</feature>
<dbReference type="Pfam" id="PF13717">
    <property type="entry name" value="Zn_ribbon_4"/>
    <property type="match status" value="1"/>
</dbReference>
<keyword evidence="3" id="KW-0813">Transport</keyword>
<gene>
    <name evidence="13" type="ORF">OMM_03509</name>
</gene>
<name>A0A1V1P5A6_9BACT</name>
<accession>A0A1V1P5A6</accession>
<dbReference type="InterPro" id="IPR050866">
    <property type="entry name" value="CNG_cation_channel"/>
</dbReference>
<dbReference type="Gene3D" id="3.30.70.100">
    <property type="match status" value="1"/>
</dbReference>
<evidence type="ECO:0000256" key="10">
    <source>
        <dbReference type="ARBA" id="ARBA00023303"/>
    </source>
</evidence>
<organism evidence="13 14">
    <name type="scientific">Candidatus Magnetoglobus multicellularis str. Araruama</name>
    <dbReference type="NCBI Taxonomy" id="890399"/>
    <lineage>
        <taxon>Bacteria</taxon>
        <taxon>Pseudomonadati</taxon>
        <taxon>Thermodesulfobacteriota</taxon>
        <taxon>Desulfobacteria</taxon>
        <taxon>Desulfobacterales</taxon>
        <taxon>Desulfobacteraceae</taxon>
        <taxon>Candidatus Magnetoglobus</taxon>
    </lineage>
</organism>
<reference evidence="14" key="1">
    <citation type="submission" date="2012-11" db="EMBL/GenBank/DDBJ databases">
        <authorList>
            <person name="Lucero-Rivera Y.E."/>
            <person name="Tovar-Ramirez D."/>
        </authorList>
    </citation>
    <scope>NUCLEOTIDE SEQUENCE [LARGE SCALE GENOMIC DNA]</scope>
    <source>
        <strain evidence="14">Araruama</strain>
    </source>
</reference>
<dbReference type="InterPro" id="IPR018488">
    <property type="entry name" value="cNMP-bd_CS"/>
</dbReference>
<dbReference type="PROSITE" id="PS00889">
    <property type="entry name" value="CNMP_BINDING_2"/>
    <property type="match status" value="1"/>
</dbReference>
<dbReference type="PROSITE" id="PS50042">
    <property type="entry name" value="CNMP_BINDING_3"/>
    <property type="match status" value="1"/>
</dbReference>
<comment type="caution">
    <text evidence="13">The sequence shown here is derived from an EMBL/GenBank/DDBJ whole genome shotgun (WGS) entry which is preliminary data.</text>
</comment>
<dbReference type="InterPro" id="IPR010920">
    <property type="entry name" value="LSM_dom_sf"/>
</dbReference>
<feature type="domain" description="Cyclic nucleotide-binding" evidence="12">
    <location>
        <begin position="310"/>
        <end position="430"/>
    </location>
</feature>
<dbReference type="Pfam" id="PF00924">
    <property type="entry name" value="MS_channel_2nd"/>
    <property type="match status" value="1"/>
</dbReference>